<dbReference type="SUPFAM" id="SSF52009">
    <property type="entry name" value="Phosphohistidine domain"/>
    <property type="match status" value="1"/>
</dbReference>
<feature type="domain" description="Pyruvate phosphate dikinase AMP/ATP-binding" evidence="2">
    <location>
        <begin position="17"/>
        <end position="315"/>
    </location>
</feature>
<accession>A0ABU3NTZ4</accession>
<dbReference type="Gene3D" id="3.50.30.10">
    <property type="entry name" value="Phosphohistidine domain"/>
    <property type="match status" value="1"/>
</dbReference>
<evidence type="ECO:0000259" key="2">
    <source>
        <dbReference type="Pfam" id="PF01326"/>
    </source>
</evidence>
<reference evidence="3 4" key="1">
    <citation type="submission" date="2023-07" db="EMBL/GenBank/DDBJ databases">
        <title>The novel representative of Negativicutes class, Anaeroselena agilis gen. nov. sp. nov.</title>
        <authorList>
            <person name="Prokofeva M.I."/>
            <person name="Elcheninov A.G."/>
            <person name="Klyukina A."/>
            <person name="Kublanov I.V."/>
            <person name="Frolov E.N."/>
            <person name="Podosokorskaya O.A."/>
        </authorList>
    </citation>
    <scope>NUCLEOTIDE SEQUENCE [LARGE SCALE GENOMIC DNA]</scope>
    <source>
        <strain evidence="3 4">4137-cl</strain>
    </source>
</reference>
<keyword evidence="4" id="KW-1185">Reference proteome</keyword>
<dbReference type="NCBIfam" id="NF004877">
    <property type="entry name" value="PRK06241.1-2"/>
    <property type="match status" value="1"/>
</dbReference>
<evidence type="ECO:0000313" key="4">
    <source>
        <dbReference type="Proteomes" id="UP001254848"/>
    </source>
</evidence>
<dbReference type="RefSeq" id="WP_413778455.1">
    <property type="nucleotide sequence ID" value="NZ_JAUOZS010000001.1"/>
</dbReference>
<protein>
    <submittedName>
        <fullName evidence="3">Phosphoenolpyruvate synthase</fullName>
    </submittedName>
</protein>
<dbReference type="EMBL" id="JAUOZS010000001">
    <property type="protein sequence ID" value="MDT8899890.1"/>
    <property type="molecule type" value="Genomic_DNA"/>
</dbReference>
<dbReference type="InterPro" id="IPR013815">
    <property type="entry name" value="ATP_grasp_subdomain_1"/>
</dbReference>
<dbReference type="Gene3D" id="3.30.470.20">
    <property type="entry name" value="ATP-grasp fold, B domain"/>
    <property type="match status" value="1"/>
</dbReference>
<comment type="caution">
    <text evidence="3">The sequence shown here is derived from an EMBL/GenBank/DDBJ whole genome shotgun (WGS) entry which is preliminary data.</text>
</comment>
<dbReference type="PANTHER" id="PTHR43615:SF1">
    <property type="entry name" value="PPDK_N DOMAIN-CONTAINING PROTEIN"/>
    <property type="match status" value="1"/>
</dbReference>
<dbReference type="InterPro" id="IPR036637">
    <property type="entry name" value="Phosphohistidine_dom_sf"/>
</dbReference>
<dbReference type="PANTHER" id="PTHR43615">
    <property type="entry name" value="PHOSPHOENOLPYRUVATE SYNTHASE-RELATED"/>
    <property type="match status" value="1"/>
</dbReference>
<dbReference type="Proteomes" id="UP001254848">
    <property type="component" value="Unassembled WGS sequence"/>
</dbReference>
<proteinExistence type="predicted"/>
<dbReference type="InterPro" id="IPR008279">
    <property type="entry name" value="PEP-util_enz_mobile_dom"/>
</dbReference>
<dbReference type="NCBIfam" id="NF004878">
    <property type="entry name" value="PRK06241.1-3"/>
    <property type="match status" value="1"/>
</dbReference>
<dbReference type="SUPFAM" id="SSF56059">
    <property type="entry name" value="Glutathione synthetase ATP-binding domain-like"/>
    <property type="match status" value="1"/>
</dbReference>
<sequence>MTRYVLFFAEINRSSLPAVGGKGANLAELWHIPGIAVPEGFCVTTDAYADFVGTSLIFKDLIDLLDVVDMDPLTELKQAGERIRSHLEALAMPVPIEQAIVKAWRKTGPEHRYAIRSSATAEDLPDASFAGQQDTYLNVAGEKDILDSVRKCWASLFTDRAIAYRRRNGFDHGKVRLSVIVQRMVFPEVAGIMFTADPITGNRAVVSIDASFGLGEALVSGIVTADLYKVRDDKVIVKNTACKEVAIRAASGGGTEKAAITGDKRIEQCLTDENAIRLARMGRNIEEHFGGPQDIEWCLVNNDIFIVQSRPITTLYPVPPVADDRLHLFLSLGHPQMMTAAIKPLGISVLRTMVPFRKASPNGESGLLLEAGSRLYFDITPLLAYREVREKLPALLRNVDEAIGQAVAEFIGRDDFRLNAPPDKKLPVALAGTVIPTAFAILRNILYRDNDHVIDDLNRYIANRVNENRNRLQAVSGPARIAMIQEILSSLLPTIFPRLAPYIVPALVTYKLIGHLARKWLGDTAELCDISKAPPGNVTSEMGLALGDVADAAREHPAVIEYFQQANDATFLDGLRSVPGGEKVLPALVNFFARYGMRCTGEIDLTRPRWRESPTQLVPALLSHIAGMAPGQHRRDFAAGQQEADAAAERLLSRLSQTSGGMFRAKRMRRLIHVHRSLIGIREHPKYFVVQHLDLVKQALMLEAASLVAEGILEDPEEIYWLSLPEIARVLETGRLDRTILAERRDKYARDAKLTPPRAMTGEGEIIIAKPSADAPPGALTGSAVSAGVAEGRARVILRLEEAQMDKGDILVAPFTDPGWTPLFPLAAGIVTEVGGLMTHGAVVAREYGIPAVAGVDGATIKIKDGQQIRIDGTRGFVQLLDGGNENKKPR</sequence>
<gene>
    <name evidence="3" type="ORF">Q4T40_01320</name>
</gene>
<evidence type="ECO:0000259" key="1">
    <source>
        <dbReference type="Pfam" id="PF00391"/>
    </source>
</evidence>
<feature type="domain" description="PEP-utilising enzyme mobile" evidence="1">
    <location>
        <begin position="806"/>
        <end position="876"/>
    </location>
</feature>
<dbReference type="Gene3D" id="3.30.1490.20">
    <property type="entry name" value="ATP-grasp fold, A domain"/>
    <property type="match status" value="1"/>
</dbReference>
<name>A0ABU3NTZ4_9FIRM</name>
<organism evidence="3 4">
    <name type="scientific">Anaeroselena agilis</name>
    <dbReference type="NCBI Taxonomy" id="3063788"/>
    <lineage>
        <taxon>Bacteria</taxon>
        <taxon>Bacillati</taxon>
        <taxon>Bacillota</taxon>
        <taxon>Negativicutes</taxon>
        <taxon>Acetonemataceae</taxon>
        <taxon>Anaeroselena</taxon>
    </lineage>
</organism>
<evidence type="ECO:0000313" key="3">
    <source>
        <dbReference type="EMBL" id="MDT8899890.1"/>
    </source>
</evidence>
<dbReference type="Pfam" id="PF01326">
    <property type="entry name" value="PPDK_N"/>
    <property type="match status" value="1"/>
</dbReference>
<dbReference type="InterPro" id="IPR051549">
    <property type="entry name" value="PEP_Utilizing_Enz"/>
</dbReference>
<dbReference type="Pfam" id="PF00391">
    <property type="entry name" value="PEP-utilizers"/>
    <property type="match status" value="1"/>
</dbReference>
<dbReference type="InterPro" id="IPR002192">
    <property type="entry name" value="PPDK_AMP/ATP-bd"/>
</dbReference>